<protein>
    <recommendedName>
        <fullName evidence="3">ATPase</fullName>
    </recommendedName>
</protein>
<organism evidence="1 2">
    <name type="scientific">Vreelandella sulfidaeris</name>
    <dbReference type="NCBI Taxonomy" id="115553"/>
    <lineage>
        <taxon>Bacteria</taxon>
        <taxon>Pseudomonadati</taxon>
        <taxon>Pseudomonadota</taxon>
        <taxon>Gammaproteobacteria</taxon>
        <taxon>Oceanospirillales</taxon>
        <taxon>Halomonadaceae</taxon>
        <taxon>Vreelandella</taxon>
    </lineage>
</organism>
<dbReference type="KEGG" id="hsr:HSBAA_PA_1570"/>
<name>A0A455URU7_9GAMM</name>
<proteinExistence type="predicted"/>
<evidence type="ECO:0008006" key="3">
    <source>
        <dbReference type="Google" id="ProtNLM"/>
    </source>
</evidence>
<dbReference type="EMBL" id="AP019515">
    <property type="protein sequence ID" value="BBI65554.1"/>
    <property type="molecule type" value="Genomic_DNA"/>
</dbReference>
<evidence type="ECO:0000313" key="2">
    <source>
        <dbReference type="Proteomes" id="UP000320231"/>
    </source>
</evidence>
<keyword evidence="1" id="KW-0614">Plasmid</keyword>
<evidence type="ECO:0000313" key="1">
    <source>
        <dbReference type="EMBL" id="BBI65554.1"/>
    </source>
</evidence>
<accession>A0A455URU7</accession>
<reference evidence="1 2" key="1">
    <citation type="journal article" date="2019" name="Microbiol. Resour. Announc.">
        <title>Complete Genome Sequence of Halomonas sulfidaeris Strain Esulfide1 Isolated from a Metal Sulfide Rock at a Depth of 2,200 Meters, Obtained Using Nanopore Sequencing.</title>
        <authorList>
            <person name="Saito M."/>
            <person name="Nishigata A."/>
            <person name="Galipon J."/>
            <person name="Arakawa K."/>
        </authorList>
    </citation>
    <scope>NUCLEOTIDE SEQUENCE [LARGE SCALE GENOMIC DNA]</scope>
    <source>
        <strain evidence="1 2">ATCC BAA-803</strain>
        <plasmid evidence="2">pbaa-803-a dna</plasmid>
    </source>
</reference>
<dbReference type="Proteomes" id="UP000320231">
    <property type="component" value="Plasmid pBAA-803-A"/>
</dbReference>
<gene>
    <name evidence="1" type="ORF">HSBAA_PA_1570</name>
</gene>
<geneLocation type="plasmid" evidence="2">
    <name>pbaa-803-a dna</name>
</geneLocation>
<dbReference type="AlphaFoldDB" id="A0A455URU7"/>
<sequence length="73" mass="8599">MEVRTFGDLIDWTRQLHEHLASCLAHCATEHEEERAQMLLNYLAAHEAEMQRVVARFEQQADTKALKHMYMTI</sequence>